<evidence type="ECO:0000256" key="11">
    <source>
        <dbReference type="ARBA" id="ARBA00056802"/>
    </source>
</evidence>
<dbReference type="GO" id="GO:0006508">
    <property type="term" value="P:proteolysis"/>
    <property type="evidence" value="ECO:0007669"/>
    <property type="project" value="UniProtKB-KW"/>
</dbReference>
<evidence type="ECO:0000256" key="1">
    <source>
        <dbReference type="ARBA" id="ARBA00001594"/>
    </source>
</evidence>
<organism evidence="15 16">
    <name type="scientific">Papio anubis</name>
    <name type="common">Olive baboon</name>
    <dbReference type="NCBI Taxonomy" id="9555"/>
    <lineage>
        <taxon>Eukaryota</taxon>
        <taxon>Metazoa</taxon>
        <taxon>Chordata</taxon>
        <taxon>Craniata</taxon>
        <taxon>Vertebrata</taxon>
        <taxon>Euteleostomi</taxon>
        <taxon>Mammalia</taxon>
        <taxon>Eutheria</taxon>
        <taxon>Euarchontoglires</taxon>
        <taxon>Primates</taxon>
        <taxon>Haplorrhini</taxon>
        <taxon>Catarrhini</taxon>
        <taxon>Cercopithecidae</taxon>
        <taxon>Cercopithecinae</taxon>
        <taxon>Papio</taxon>
    </lineage>
</organism>
<evidence type="ECO:0000256" key="3">
    <source>
        <dbReference type="ARBA" id="ARBA00012516"/>
    </source>
</evidence>
<feature type="domain" description="Peptidase C1A papain C-terminal" evidence="14">
    <location>
        <begin position="129"/>
        <end position="351"/>
    </location>
</feature>
<feature type="compositionally biased region" description="Basic and acidic residues" evidence="13">
    <location>
        <begin position="39"/>
        <end position="49"/>
    </location>
</feature>
<proteinExistence type="inferred from homology"/>
<evidence type="ECO:0000259" key="14">
    <source>
        <dbReference type="SMART" id="SM00645"/>
    </source>
</evidence>
<reference evidence="15" key="2">
    <citation type="submission" date="2025-08" db="UniProtKB">
        <authorList>
            <consortium name="Ensembl"/>
        </authorList>
    </citation>
    <scope>IDENTIFICATION</scope>
</reference>
<evidence type="ECO:0000313" key="16">
    <source>
        <dbReference type="Proteomes" id="UP000028761"/>
    </source>
</evidence>
<evidence type="ECO:0000256" key="7">
    <source>
        <dbReference type="ARBA" id="ARBA00022807"/>
    </source>
</evidence>
<keyword evidence="6" id="KW-0378">Hydrolase</keyword>
<comment type="similarity">
    <text evidence="2">Belongs to the peptidase C1 family.</text>
</comment>
<evidence type="ECO:0000256" key="10">
    <source>
        <dbReference type="ARBA" id="ARBA00023180"/>
    </source>
</evidence>
<dbReference type="GO" id="GO:0016807">
    <property type="term" value="F:cysteine-type carboxypeptidase activity"/>
    <property type="evidence" value="ECO:0007669"/>
    <property type="project" value="UniProtKB-EC"/>
</dbReference>
<evidence type="ECO:0000313" key="15">
    <source>
        <dbReference type="Ensembl" id="ENSPANP00000058416.1"/>
    </source>
</evidence>
<evidence type="ECO:0000256" key="2">
    <source>
        <dbReference type="ARBA" id="ARBA00008455"/>
    </source>
</evidence>
<dbReference type="InterPro" id="IPR038765">
    <property type="entry name" value="Papain-like_cys_pep_sf"/>
</dbReference>
<evidence type="ECO:0000256" key="12">
    <source>
        <dbReference type="ARBA" id="ARBA00072061"/>
    </source>
</evidence>
<dbReference type="PANTHER" id="PTHR12411">
    <property type="entry name" value="CYSTEINE PROTEASE FAMILY C1-RELATED"/>
    <property type="match status" value="1"/>
</dbReference>
<reference evidence="15" key="3">
    <citation type="submission" date="2025-09" db="UniProtKB">
        <authorList>
            <consortium name="Ensembl"/>
        </authorList>
    </citation>
    <scope>IDENTIFICATION</scope>
</reference>
<gene>
    <name evidence="15" type="primary">CTSZ</name>
</gene>
<comment type="catalytic activity">
    <reaction evidence="1">
        <text>Release of C-terminal amino acid residues with broad specificity, but lacks action on C-terminal proline. Shows weak endopeptidase activity.</text>
        <dbReference type="EC" id="3.4.18.1"/>
    </reaction>
</comment>
<protein>
    <recommendedName>
        <fullName evidence="12">Cathepsin Z</fullName>
        <ecNumber evidence="3">3.4.18.1</ecNumber>
    </recommendedName>
</protein>
<dbReference type="Proteomes" id="UP000028761">
    <property type="component" value="Chromosome 16"/>
</dbReference>
<accession>A0A8I5NKH2</accession>
<comment type="function">
    <text evidence="11">Exhibits carboxy-monopeptidase as well as carboxy-dipeptidase activity. Capable of producing kinin potentiating peptides.</text>
</comment>
<keyword evidence="16" id="KW-1185">Reference proteome</keyword>
<dbReference type="Ensembl" id="ENSPANT00000068700.1">
    <property type="protein sequence ID" value="ENSPANP00000058416.1"/>
    <property type="gene ID" value="ENSPANG00000020630.3"/>
</dbReference>
<keyword evidence="10" id="KW-0325">Glycoprotein</keyword>
<reference evidence="15 16" key="1">
    <citation type="submission" date="2012-03" db="EMBL/GenBank/DDBJ databases">
        <title>Whole Genome Assembly of Papio anubis.</title>
        <authorList>
            <person name="Liu Y.L."/>
            <person name="Abraham K.A."/>
            <person name="Akbar H.A."/>
            <person name="Ali S.A."/>
            <person name="Anosike U.A."/>
            <person name="Aqrawi P.A."/>
            <person name="Arias F.A."/>
            <person name="Attaway T.A."/>
            <person name="Awwad R.A."/>
            <person name="Babu C.B."/>
            <person name="Bandaranaike D.B."/>
            <person name="Battles P.B."/>
            <person name="Bell A.B."/>
            <person name="Beltran B.B."/>
            <person name="Berhane-Mersha D.B."/>
            <person name="Bess C.B."/>
            <person name="Bickham C.B."/>
            <person name="Bolden T.B."/>
            <person name="Carter K.C."/>
            <person name="Chau D.C."/>
            <person name="Chavez A.C."/>
            <person name="Clerc-Blankenburg K.C."/>
            <person name="Coyle M.C."/>
            <person name="Dao M.D."/>
            <person name="Davila M.L.D."/>
            <person name="Davy-Carroll L.D."/>
            <person name="Denson S.D."/>
            <person name="Dinh H.D."/>
            <person name="Fernandez S.F."/>
            <person name="Fernando P.F."/>
            <person name="Forbes L.F."/>
            <person name="Francis C.F."/>
            <person name="Francisco L.F."/>
            <person name="Fu Q.F."/>
            <person name="Garcia-Iii R.G."/>
            <person name="Garrett T.G."/>
            <person name="Gross S.G."/>
            <person name="Gubbala S.G."/>
            <person name="Hirani K.H."/>
            <person name="Hogues M.H."/>
            <person name="Hollins B.H."/>
            <person name="Jackson L.J."/>
            <person name="Javaid M.J."/>
            <person name="Jhangiani S.J."/>
            <person name="Johnson A.J."/>
            <person name="Johnson B.J."/>
            <person name="Jones J.J."/>
            <person name="Joshi V.J."/>
            <person name="Kalu J.K."/>
            <person name="Khan N.K."/>
            <person name="Korchina V.K."/>
            <person name="Kovar C.K."/>
            <person name="Lago L.L."/>
            <person name="Lara F.L."/>
            <person name="Le T.-K.L."/>
            <person name="Lee S.L."/>
            <person name="Legall-Iii F.L."/>
            <person name="Lemon S.L."/>
            <person name="Liu J.L."/>
            <person name="Liu Y.-S.L."/>
            <person name="Liyanage D.L."/>
            <person name="Lopez J.L."/>
            <person name="Lorensuhewa L.L."/>
            <person name="Mata R.M."/>
            <person name="Mathew T.M."/>
            <person name="Mercado C.M."/>
            <person name="Mercado I.M."/>
            <person name="Morales K.M."/>
            <person name="Morgan M.M."/>
            <person name="Munidasa M.M."/>
            <person name="Ngo D.N."/>
            <person name="Nguyen L.N."/>
            <person name="Nguyen T.N."/>
            <person name="Nguyen N.N."/>
            <person name="Obregon M.O."/>
            <person name="Okwuonu G.O."/>
            <person name="Ongeri F.O."/>
            <person name="Onwere C.O."/>
            <person name="Osifeso I.O."/>
            <person name="Parra A.P."/>
            <person name="Patil S.P."/>
            <person name="Perez A.P."/>
            <person name="Perez Y.P."/>
            <person name="Pham C.P."/>
            <person name="Pu L.-L.P."/>
            <person name="Puazo M.P."/>
            <person name="Quiroz J.Q."/>
            <person name="Rouhana J.R."/>
            <person name="Ruiz M.R."/>
            <person name="Ruiz S.-J.R."/>
            <person name="Saada N.S."/>
            <person name="Santibanez J.S."/>
            <person name="Scheel M.S."/>
            <person name="Schneider B.S."/>
            <person name="Simmons D.S."/>
            <person name="Sisson I.S."/>
            <person name="Tang L.-Y.T."/>
            <person name="Thornton R.T."/>
            <person name="Tisius J.T."/>
            <person name="Toledanes G.T."/>
            <person name="Trejos Z.T."/>
            <person name="Usmani K.U."/>
            <person name="Varghese R.V."/>
            <person name="Vattathil S.V."/>
            <person name="Vee V.V."/>
            <person name="Walker D.W."/>
            <person name="Weissenberger G.W."/>
            <person name="White C.W."/>
            <person name="Williams A.W."/>
            <person name="Woodworth J.W."/>
            <person name="Wright R.W."/>
            <person name="Zhu Y.Z."/>
            <person name="Han Y.H."/>
            <person name="Newsham I.N."/>
            <person name="Nazareth L.N."/>
            <person name="Worley K.W."/>
            <person name="Muzny D.M."/>
            <person name="Rogers J.R."/>
            <person name="Gibbs R.G."/>
        </authorList>
    </citation>
    <scope>NUCLEOTIDE SEQUENCE [LARGE SCALE GENOMIC DNA]</scope>
</reference>
<keyword evidence="5" id="KW-0732">Signal</keyword>
<name>A0A8I5NKH2_PAPAN</name>
<evidence type="ECO:0000256" key="4">
    <source>
        <dbReference type="ARBA" id="ARBA00022670"/>
    </source>
</evidence>
<evidence type="ECO:0000256" key="8">
    <source>
        <dbReference type="ARBA" id="ARBA00023145"/>
    </source>
</evidence>
<dbReference type="GeneTree" id="ENSGT00940000155569"/>
<evidence type="ECO:0000256" key="13">
    <source>
        <dbReference type="SAM" id="MobiDB-lite"/>
    </source>
</evidence>
<dbReference type="FunFam" id="3.90.70.10:FF:000060">
    <property type="entry name" value="Cathepsin Z"/>
    <property type="match status" value="1"/>
</dbReference>
<feature type="region of interest" description="Disordered" evidence="13">
    <location>
        <begin position="1"/>
        <end position="70"/>
    </location>
</feature>
<feature type="compositionally biased region" description="Low complexity" evidence="13">
    <location>
        <begin position="1"/>
        <end position="11"/>
    </location>
</feature>
<dbReference type="SMART" id="SM00645">
    <property type="entry name" value="Pept_C1"/>
    <property type="match status" value="1"/>
</dbReference>
<dbReference type="Gene3D" id="3.90.70.10">
    <property type="entry name" value="Cysteine proteinases"/>
    <property type="match status" value="1"/>
</dbReference>
<evidence type="ECO:0000256" key="9">
    <source>
        <dbReference type="ARBA" id="ARBA00023157"/>
    </source>
</evidence>
<dbReference type="EC" id="3.4.18.1" evidence="3"/>
<keyword evidence="8" id="KW-0865">Zymogen</keyword>
<keyword evidence="7" id="KW-0788">Thiol protease</keyword>
<dbReference type="SUPFAM" id="SSF54001">
    <property type="entry name" value="Cysteine proteinases"/>
    <property type="match status" value="1"/>
</dbReference>
<evidence type="ECO:0000256" key="6">
    <source>
        <dbReference type="ARBA" id="ARBA00022801"/>
    </source>
</evidence>
<dbReference type="InterPro" id="IPR013128">
    <property type="entry name" value="Peptidase_C1A"/>
</dbReference>
<dbReference type="InterPro" id="IPR000668">
    <property type="entry name" value="Peptidase_C1A_C"/>
</dbReference>
<sequence length="382" mass="42505">MGQPRPGGVSRPGRRSLKGRAGQGPKVRGRPGAGPRPRSGRDPEREPARDLGLGAGSGAGPRSRRGAMARRGPGWRPLLLLVLLTGAAQGGLYFRPGQTCYRPLRGDWLAPLGRSTYPRPHEYLSPADLPKSWDWRNVNGVNYASITRNQHIPQYCGSCWAHASTSAMADRINIKRKGAWPSTLLSVQHVLDCANAGSCEGGNDLPVWDYAHRHGIPDETCNNYQAKDQECDKFNQCGTCNEFKDCHAIRNYTLWRVGDYGSLSGREKMMAEIYANGPIRWSFALVAQERVQWRDLGSCNLRLPGVMLAFRFDGTCDAVILQDGEEKLHEVRGIRRSNDVQHLCGGAQGDFFRTLVRGIHRHWGEMAISLEKIPPRPHQLPW</sequence>
<keyword evidence="4" id="KW-0645">Protease</keyword>
<keyword evidence="9" id="KW-1015">Disulfide bond</keyword>
<evidence type="ECO:0000256" key="5">
    <source>
        <dbReference type="ARBA" id="ARBA00022729"/>
    </source>
</evidence>
<dbReference type="AlphaFoldDB" id="A0A8I5NKH2"/>
<dbReference type="Pfam" id="PF00112">
    <property type="entry name" value="Peptidase_C1"/>
    <property type="match status" value="1"/>
</dbReference>